<keyword evidence="2 6" id="KW-0645">Protease</keyword>
<evidence type="ECO:0000313" key="11">
    <source>
        <dbReference type="Proteomes" id="UP000238442"/>
    </source>
</evidence>
<feature type="active site" description="Charge relay system" evidence="6">
    <location>
        <position position="217"/>
    </location>
</feature>
<dbReference type="Proteomes" id="UP000238442">
    <property type="component" value="Chromosome"/>
</dbReference>
<dbReference type="AlphaFoldDB" id="A0A2S0HT61"/>
<comment type="similarity">
    <text evidence="1 6">Belongs to the peptidase S8 family.</text>
</comment>
<proteinExistence type="inferred from homology"/>
<dbReference type="PRINTS" id="PR00723">
    <property type="entry name" value="SUBTILISIN"/>
</dbReference>
<dbReference type="InterPro" id="IPR017317">
    <property type="entry name" value="Pept_S8_subtilisin_bacteroid-2"/>
</dbReference>
<dbReference type="PANTHER" id="PTHR43806">
    <property type="entry name" value="PEPTIDASE S8"/>
    <property type="match status" value="1"/>
</dbReference>
<feature type="domain" description="Peptidase S8/S53" evidence="8">
    <location>
        <begin position="168"/>
        <end position="440"/>
    </location>
</feature>
<reference evidence="10 11" key="1">
    <citation type="submission" date="2018-02" db="EMBL/GenBank/DDBJ databases">
        <title>Genomic analysis of the strain RR4-38 isolated from a seawater recirculating aquaculture system.</title>
        <authorList>
            <person name="Kim Y.-S."/>
            <person name="Jang Y.H."/>
            <person name="Kim K.-H."/>
        </authorList>
    </citation>
    <scope>NUCLEOTIDE SEQUENCE [LARGE SCALE GENOMIC DNA]</scope>
    <source>
        <strain evidence="10 11">RR4-38</strain>
    </source>
</reference>
<dbReference type="PROSITE" id="PS00138">
    <property type="entry name" value="SUBTILASE_SER"/>
    <property type="match status" value="1"/>
</dbReference>
<dbReference type="InterPro" id="IPR000209">
    <property type="entry name" value="Peptidase_S8/S53_dom"/>
</dbReference>
<feature type="active site" description="Charge relay system" evidence="6">
    <location>
        <position position="394"/>
    </location>
</feature>
<protein>
    <submittedName>
        <fullName evidence="10">Serine protease</fullName>
    </submittedName>
</protein>
<dbReference type="InterPro" id="IPR036852">
    <property type="entry name" value="Peptidase_S8/S53_dom_sf"/>
</dbReference>
<dbReference type="Pfam" id="PF00082">
    <property type="entry name" value="Peptidase_S8"/>
    <property type="match status" value="1"/>
</dbReference>
<dbReference type="CDD" id="cd07493">
    <property type="entry name" value="Peptidases_S8_9"/>
    <property type="match status" value="1"/>
</dbReference>
<dbReference type="GO" id="GO:0004252">
    <property type="term" value="F:serine-type endopeptidase activity"/>
    <property type="evidence" value="ECO:0007669"/>
    <property type="project" value="UniProtKB-UniRule"/>
</dbReference>
<dbReference type="GO" id="GO:0006508">
    <property type="term" value="P:proteolysis"/>
    <property type="evidence" value="ECO:0007669"/>
    <property type="project" value="UniProtKB-KW"/>
</dbReference>
<dbReference type="InterPro" id="IPR050131">
    <property type="entry name" value="Peptidase_S8_subtilisin-like"/>
</dbReference>
<evidence type="ECO:0000256" key="6">
    <source>
        <dbReference type="PROSITE-ProRule" id="PRU01240"/>
    </source>
</evidence>
<keyword evidence="5 6" id="KW-0720">Serine protease</keyword>
<gene>
    <name evidence="10" type="ORF">C5O00_01045</name>
</gene>
<dbReference type="Gene3D" id="3.40.50.200">
    <property type="entry name" value="Peptidase S8/S53 domain"/>
    <property type="match status" value="1"/>
</dbReference>
<dbReference type="PROSITE" id="PS51892">
    <property type="entry name" value="SUBTILASE"/>
    <property type="match status" value="1"/>
</dbReference>
<dbReference type="PANTHER" id="PTHR43806:SF67">
    <property type="entry name" value="EGF-LIKE DOMAIN-CONTAINING PROTEIN"/>
    <property type="match status" value="1"/>
</dbReference>
<evidence type="ECO:0000313" key="10">
    <source>
        <dbReference type="EMBL" id="AVI49825.1"/>
    </source>
</evidence>
<keyword evidence="4 6" id="KW-0378">Hydrolase</keyword>
<feature type="signal peptide" evidence="7">
    <location>
        <begin position="1"/>
        <end position="18"/>
    </location>
</feature>
<evidence type="ECO:0000256" key="2">
    <source>
        <dbReference type="ARBA" id="ARBA00022670"/>
    </source>
</evidence>
<dbReference type="EMBL" id="CP027062">
    <property type="protein sequence ID" value="AVI49825.1"/>
    <property type="molecule type" value="Genomic_DNA"/>
</dbReference>
<dbReference type="PIRSF" id="PIRSF037903">
    <property type="entry name" value="Subtilisin_rel_GFO_2223"/>
    <property type="match status" value="1"/>
</dbReference>
<evidence type="ECO:0000256" key="5">
    <source>
        <dbReference type="ARBA" id="ARBA00022825"/>
    </source>
</evidence>
<evidence type="ECO:0000259" key="8">
    <source>
        <dbReference type="Pfam" id="PF00082"/>
    </source>
</evidence>
<organism evidence="10 11">
    <name type="scientific">Pukyongia salina</name>
    <dbReference type="NCBI Taxonomy" id="2094025"/>
    <lineage>
        <taxon>Bacteria</taxon>
        <taxon>Pseudomonadati</taxon>
        <taxon>Bacteroidota</taxon>
        <taxon>Flavobacteriia</taxon>
        <taxon>Flavobacteriales</taxon>
        <taxon>Flavobacteriaceae</taxon>
        <taxon>Pukyongia</taxon>
    </lineage>
</organism>
<evidence type="ECO:0000259" key="9">
    <source>
        <dbReference type="Pfam" id="PF18962"/>
    </source>
</evidence>
<accession>A0A2S0HT61</accession>
<dbReference type="InterPro" id="IPR026444">
    <property type="entry name" value="Secre_tail"/>
</dbReference>
<keyword evidence="3 7" id="KW-0732">Signal</keyword>
<evidence type="ECO:0000256" key="3">
    <source>
        <dbReference type="ARBA" id="ARBA00022729"/>
    </source>
</evidence>
<dbReference type="InterPro" id="IPR015500">
    <property type="entry name" value="Peptidase_S8_subtilisin-rel"/>
</dbReference>
<dbReference type="RefSeq" id="WP_105214145.1">
    <property type="nucleotide sequence ID" value="NZ_CP027062.1"/>
</dbReference>
<dbReference type="InterPro" id="IPR023828">
    <property type="entry name" value="Peptidase_S8_Ser-AS"/>
</dbReference>
<keyword evidence="11" id="KW-1185">Reference proteome</keyword>
<dbReference type="SUPFAM" id="SSF52743">
    <property type="entry name" value="Subtilisin-like"/>
    <property type="match status" value="1"/>
</dbReference>
<sequence>MKKLFMAGIMLVCQGILAQSQEALVFFADKENVAASIANPISILTQEAIDRKTTHNVTIDERDVPVNETYISTIKSQPGITVYSKSKWLNAVYVSGTQAEVEDLLNLSFVTAVEFMDPDLNLFPVPFPTPDKFSLENESSRIVYNYGAAANQIQMLAGDFLHEQDFTGDGMIIAVLDSGFPNVTTNPAFAELISENRLLGTFDFVLDQVTIGGSSSHGARVLSDMAGFIDGQFVGTAPEASYYLFRTEDASTERPVEEAYWLEALERADSLGVDVVNTSLGYQDFDNPNYDHSYADLDGETTLGARAANLAFDKGMLLVTSAGNDGGGFTYVATPADALGILTVGAVDSNGNYASFSSIGPTVDGRIKPDVMAQGASAAVVNENGMITTNSGTSFSSPIMTGVVACLWQSRPDARNFQVMQIVRESAHLFNNPTDEMGYGIPNFEDAYNALQLLGNDQFLLQINFALYPNPVSEILNISFPTAEERATVTVYNLLGEKVFDHEVTSTTGGINIAQLRAGMYLVSIKGELASNTFKIVKR</sequence>
<feature type="active site" description="Charge relay system" evidence="6">
    <location>
        <position position="177"/>
    </location>
</feature>
<feature type="chain" id="PRO_5015657853" evidence="7">
    <location>
        <begin position="19"/>
        <end position="539"/>
    </location>
</feature>
<evidence type="ECO:0000256" key="7">
    <source>
        <dbReference type="SAM" id="SignalP"/>
    </source>
</evidence>
<evidence type="ECO:0000256" key="4">
    <source>
        <dbReference type="ARBA" id="ARBA00022801"/>
    </source>
</evidence>
<dbReference type="KEGG" id="aue:C5O00_01045"/>
<name>A0A2S0HT61_9FLAO</name>
<dbReference type="OrthoDB" id="1407599at2"/>
<dbReference type="Pfam" id="PF18962">
    <property type="entry name" value="Por_Secre_tail"/>
    <property type="match status" value="1"/>
</dbReference>
<dbReference type="NCBIfam" id="TIGR04183">
    <property type="entry name" value="Por_Secre_tail"/>
    <property type="match status" value="1"/>
</dbReference>
<feature type="domain" description="Secretion system C-terminal sorting" evidence="9">
    <location>
        <begin position="467"/>
        <end position="536"/>
    </location>
</feature>
<evidence type="ECO:0000256" key="1">
    <source>
        <dbReference type="ARBA" id="ARBA00011073"/>
    </source>
</evidence>